<dbReference type="AlphaFoldDB" id="A0AAV4R109"/>
<proteinExistence type="predicted"/>
<accession>A0AAV4R109</accession>
<sequence length="121" mass="13447">MLQTAAPCEGRRSNPLPCACGIPQCYSDRCDNMIIGLVMHPGFLLRNCRVKEWNSVCVCVCMLGVTTKVKKNVDHAFLSTSTHVTSHNRSVHALQTAAPREDRRVNNPFPVCVWNPAVLLQ</sequence>
<name>A0AAV4R109_CAEEX</name>
<dbReference type="Proteomes" id="UP001054945">
    <property type="component" value="Unassembled WGS sequence"/>
</dbReference>
<dbReference type="EMBL" id="BPLR01007054">
    <property type="protein sequence ID" value="GIY14289.1"/>
    <property type="molecule type" value="Genomic_DNA"/>
</dbReference>
<protein>
    <submittedName>
        <fullName evidence="1">Uncharacterized protein</fullName>
    </submittedName>
</protein>
<evidence type="ECO:0000313" key="2">
    <source>
        <dbReference type="Proteomes" id="UP001054945"/>
    </source>
</evidence>
<organism evidence="1 2">
    <name type="scientific">Caerostris extrusa</name>
    <name type="common">Bark spider</name>
    <name type="synonym">Caerostris bankana</name>
    <dbReference type="NCBI Taxonomy" id="172846"/>
    <lineage>
        <taxon>Eukaryota</taxon>
        <taxon>Metazoa</taxon>
        <taxon>Ecdysozoa</taxon>
        <taxon>Arthropoda</taxon>
        <taxon>Chelicerata</taxon>
        <taxon>Arachnida</taxon>
        <taxon>Araneae</taxon>
        <taxon>Araneomorphae</taxon>
        <taxon>Entelegynae</taxon>
        <taxon>Araneoidea</taxon>
        <taxon>Araneidae</taxon>
        <taxon>Caerostris</taxon>
    </lineage>
</organism>
<gene>
    <name evidence="1" type="ORF">CEXT_126251</name>
</gene>
<comment type="caution">
    <text evidence="1">The sequence shown here is derived from an EMBL/GenBank/DDBJ whole genome shotgun (WGS) entry which is preliminary data.</text>
</comment>
<reference evidence="1 2" key="1">
    <citation type="submission" date="2021-06" db="EMBL/GenBank/DDBJ databases">
        <title>Caerostris extrusa draft genome.</title>
        <authorList>
            <person name="Kono N."/>
            <person name="Arakawa K."/>
        </authorList>
    </citation>
    <scope>NUCLEOTIDE SEQUENCE [LARGE SCALE GENOMIC DNA]</scope>
</reference>
<keyword evidence="2" id="KW-1185">Reference proteome</keyword>
<evidence type="ECO:0000313" key="1">
    <source>
        <dbReference type="EMBL" id="GIY14289.1"/>
    </source>
</evidence>